<protein>
    <submittedName>
        <fullName evidence="2">Uncharacterized protein</fullName>
    </submittedName>
</protein>
<evidence type="ECO:0000256" key="1">
    <source>
        <dbReference type="SAM" id="Phobius"/>
    </source>
</evidence>
<organism evidence="2 3">
    <name type="scientific">Photorhabdus heterorhabditis</name>
    <dbReference type="NCBI Taxonomy" id="880156"/>
    <lineage>
        <taxon>Bacteria</taxon>
        <taxon>Pseudomonadati</taxon>
        <taxon>Pseudomonadota</taxon>
        <taxon>Gammaproteobacteria</taxon>
        <taxon>Enterobacterales</taxon>
        <taxon>Morganellaceae</taxon>
        <taxon>Photorhabdus</taxon>
    </lineage>
</organism>
<dbReference type="EMBL" id="LJCS01000055">
    <property type="protein sequence ID" value="KOY60986.1"/>
    <property type="molecule type" value="Genomic_DNA"/>
</dbReference>
<comment type="caution">
    <text evidence="2">The sequence shown here is derived from an EMBL/GenBank/DDBJ whole genome shotgun (WGS) entry which is preliminary data.</text>
</comment>
<gene>
    <name evidence="2" type="ORF">AM629_16405</name>
</gene>
<proteinExistence type="predicted"/>
<reference evidence="2 3" key="1">
    <citation type="submission" date="2015-09" db="EMBL/GenBank/DDBJ databases">
        <title>Draft genome sequence and assembly of Photorhabdus sp. VMG, a bacterial symbiont associated with Heterorhabditis zealandica.</title>
        <authorList>
            <person name="Naidoo S."/>
            <person name="Featherston J."/>
            <person name="Mothupi B."/>
            <person name="Gray V.M."/>
        </authorList>
    </citation>
    <scope>NUCLEOTIDE SEQUENCE [LARGE SCALE GENOMIC DNA]</scope>
    <source>
        <strain evidence="2 3">VMG</strain>
    </source>
</reference>
<accession>A0ABR5KAB0</accession>
<keyword evidence="1" id="KW-0812">Transmembrane</keyword>
<dbReference type="Proteomes" id="UP000037727">
    <property type="component" value="Unassembled WGS sequence"/>
</dbReference>
<keyword evidence="1" id="KW-1133">Transmembrane helix</keyword>
<keyword evidence="1" id="KW-0472">Membrane</keyword>
<feature type="transmembrane region" description="Helical" evidence="1">
    <location>
        <begin position="70"/>
        <end position="92"/>
    </location>
</feature>
<evidence type="ECO:0000313" key="2">
    <source>
        <dbReference type="EMBL" id="KOY60986.1"/>
    </source>
</evidence>
<name>A0ABR5KAB0_9GAMM</name>
<sequence>MVVLRTEKQAHWHGSILTAFEGETYPLLSLILYVESFLFWKLLLQRNLCFLHAVITMSAFQETWMDGLAFAYLFNGGSFFAGVMAMLMIFTLTRINTKEALWIPEQQNLPL</sequence>
<keyword evidence="3" id="KW-1185">Reference proteome</keyword>
<evidence type="ECO:0000313" key="3">
    <source>
        <dbReference type="Proteomes" id="UP000037727"/>
    </source>
</evidence>